<evidence type="ECO:0000256" key="3">
    <source>
        <dbReference type="ARBA" id="ARBA00022692"/>
    </source>
</evidence>
<proteinExistence type="inferred from homology"/>
<dbReference type="Pfam" id="PF01490">
    <property type="entry name" value="Aa_trans"/>
    <property type="match status" value="1"/>
</dbReference>
<comment type="similarity">
    <text evidence="2">Belongs to the amino acid/polyamine transporter 2 family.</text>
</comment>
<dbReference type="GO" id="GO:0016020">
    <property type="term" value="C:membrane"/>
    <property type="evidence" value="ECO:0007669"/>
    <property type="project" value="UniProtKB-SubCell"/>
</dbReference>
<gene>
    <name evidence="9" type="ORF">CcaverHIS019_0312200</name>
</gene>
<feature type="domain" description="Amino acid transporter transmembrane" evidence="8">
    <location>
        <begin position="49"/>
        <end position="445"/>
    </location>
</feature>
<dbReference type="FunFam" id="1.20.1740.10:FF:000039">
    <property type="entry name" value="Neutral amino acid transporter (Eurofung)"/>
    <property type="match status" value="1"/>
</dbReference>
<keyword evidence="5 7" id="KW-0472">Membrane</keyword>
<feature type="region of interest" description="Disordered" evidence="6">
    <location>
        <begin position="1"/>
        <end position="22"/>
    </location>
</feature>
<evidence type="ECO:0000256" key="5">
    <source>
        <dbReference type="ARBA" id="ARBA00023136"/>
    </source>
</evidence>
<keyword evidence="10" id="KW-1185">Reference proteome</keyword>
<feature type="transmembrane region" description="Helical" evidence="7">
    <location>
        <begin position="236"/>
        <end position="260"/>
    </location>
</feature>
<feature type="transmembrane region" description="Helical" evidence="7">
    <location>
        <begin position="129"/>
        <end position="150"/>
    </location>
</feature>
<feature type="transmembrane region" description="Helical" evidence="7">
    <location>
        <begin position="380"/>
        <end position="406"/>
    </location>
</feature>
<dbReference type="GO" id="GO:0015179">
    <property type="term" value="F:L-amino acid transmembrane transporter activity"/>
    <property type="evidence" value="ECO:0007669"/>
    <property type="project" value="TreeGrafter"/>
</dbReference>
<sequence>MGYEEKPKLAGSPDSGSIEEGYAVHPGAEDTRHDAVFGDMEEGGPNFRNVGWMGATVLMIKSAFGLGVLSIPFVFQAVGIVPGIILIIVVELIVTWSAFVLGSFKLNHRECYSMADVGRILAGRWGEEFFTFAVCICMLFFSASGMVGVTTAFNAVSTHATCTAVWMAVVFVVSFGFASIRTLGKVTWLAWPAFFSILSAVLVMTIAVGVQDRPNDAPQAPAPWEKDFKIFNKTDFVGGISAVATVLFAAAGTPTYFGIISEMREPRLYHRAMLINQTFVTLIYIVIGSVVYWFCGQYVSQPSLGSAGHVMKKICYGLAIPGLFFSVILWVHIPAKFIFVRLLRGSDHLTKNSVTHWATWLISSFACTMIAYLIGSAIPILNSIISLVGALIAPTLCITPFGAMWLHDNVKGRNWRSLSTWKQAQTAWAIFIVLIGMFITIAGTYGAVVTIIRQPGEGSPWSCADNSNSV</sequence>
<evidence type="ECO:0000256" key="6">
    <source>
        <dbReference type="SAM" id="MobiDB-lite"/>
    </source>
</evidence>
<evidence type="ECO:0000313" key="9">
    <source>
        <dbReference type="EMBL" id="BEI91150.1"/>
    </source>
</evidence>
<feature type="transmembrane region" description="Helical" evidence="7">
    <location>
        <begin position="427"/>
        <end position="452"/>
    </location>
</feature>
<feature type="transmembrane region" description="Helical" evidence="7">
    <location>
        <begin position="189"/>
        <end position="210"/>
    </location>
</feature>
<feature type="transmembrane region" description="Helical" evidence="7">
    <location>
        <begin position="80"/>
        <end position="104"/>
    </location>
</feature>
<feature type="transmembrane region" description="Helical" evidence="7">
    <location>
        <begin position="50"/>
        <end position="74"/>
    </location>
</feature>
<feature type="transmembrane region" description="Helical" evidence="7">
    <location>
        <begin position="156"/>
        <end position="177"/>
    </location>
</feature>
<comment type="subcellular location">
    <subcellularLocation>
        <location evidence="1">Membrane</location>
        <topology evidence="1">Multi-pass membrane protein</topology>
    </subcellularLocation>
</comment>
<evidence type="ECO:0000256" key="4">
    <source>
        <dbReference type="ARBA" id="ARBA00022989"/>
    </source>
</evidence>
<name>A0AA48L399_9TREE</name>
<evidence type="ECO:0000256" key="2">
    <source>
        <dbReference type="ARBA" id="ARBA00008066"/>
    </source>
</evidence>
<dbReference type="EMBL" id="AP028214">
    <property type="protein sequence ID" value="BEI91150.1"/>
    <property type="molecule type" value="Genomic_DNA"/>
</dbReference>
<protein>
    <recommendedName>
        <fullName evidence="8">Amino acid transporter transmembrane domain-containing protein</fullName>
    </recommendedName>
</protein>
<dbReference type="GeneID" id="85495020"/>
<evidence type="ECO:0000259" key="8">
    <source>
        <dbReference type="Pfam" id="PF01490"/>
    </source>
</evidence>
<dbReference type="Gene3D" id="1.20.1740.10">
    <property type="entry name" value="Amino acid/polyamine transporter I"/>
    <property type="match status" value="1"/>
</dbReference>
<evidence type="ECO:0000256" key="1">
    <source>
        <dbReference type="ARBA" id="ARBA00004141"/>
    </source>
</evidence>
<feature type="transmembrane region" description="Helical" evidence="7">
    <location>
        <begin position="314"/>
        <end position="333"/>
    </location>
</feature>
<dbReference type="AlphaFoldDB" id="A0AA48L399"/>
<dbReference type="PANTHER" id="PTHR22950:SF461">
    <property type="entry name" value="AMINO ACID TRANSPORTER TRANSMEMBRANE DOMAIN-CONTAINING PROTEIN"/>
    <property type="match status" value="1"/>
</dbReference>
<feature type="transmembrane region" description="Helical" evidence="7">
    <location>
        <begin position="354"/>
        <end position="374"/>
    </location>
</feature>
<organism evidence="9 10">
    <name type="scientific">Cutaneotrichosporon cavernicola</name>
    <dbReference type="NCBI Taxonomy" id="279322"/>
    <lineage>
        <taxon>Eukaryota</taxon>
        <taxon>Fungi</taxon>
        <taxon>Dikarya</taxon>
        <taxon>Basidiomycota</taxon>
        <taxon>Agaricomycotina</taxon>
        <taxon>Tremellomycetes</taxon>
        <taxon>Trichosporonales</taxon>
        <taxon>Trichosporonaceae</taxon>
        <taxon>Cutaneotrichosporon</taxon>
    </lineage>
</organism>
<dbReference type="Proteomes" id="UP001233271">
    <property type="component" value="Chromosome 3"/>
</dbReference>
<accession>A0AA48L399</accession>
<feature type="transmembrane region" description="Helical" evidence="7">
    <location>
        <begin position="272"/>
        <end position="294"/>
    </location>
</feature>
<dbReference type="PANTHER" id="PTHR22950">
    <property type="entry name" value="AMINO ACID TRANSPORTER"/>
    <property type="match status" value="1"/>
</dbReference>
<dbReference type="KEGG" id="ccac:CcaHIS019_0312200"/>
<dbReference type="RefSeq" id="XP_060456415.1">
    <property type="nucleotide sequence ID" value="XM_060599752.1"/>
</dbReference>
<evidence type="ECO:0000256" key="7">
    <source>
        <dbReference type="SAM" id="Phobius"/>
    </source>
</evidence>
<keyword evidence="4 7" id="KW-1133">Transmembrane helix</keyword>
<evidence type="ECO:0000313" key="10">
    <source>
        <dbReference type="Proteomes" id="UP001233271"/>
    </source>
</evidence>
<dbReference type="InterPro" id="IPR013057">
    <property type="entry name" value="AA_transpt_TM"/>
</dbReference>
<reference evidence="9" key="1">
    <citation type="journal article" date="2023" name="BMC Genomics">
        <title>Chromosome-level genome assemblies of Cutaneotrichosporon spp. (Trichosporonales, Basidiomycota) reveal imbalanced evolution between nucleotide sequences and chromosome synteny.</title>
        <authorList>
            <person name="Kobayashi Y."/>
            <person name="Kayamori A."/>
            <person name="Aoki K."/>
            <person name="Shiwa Y."/>
            <person name="Matsutani M."/>
            <person name="Fujita N."/>
            <person name="Sugita T."/>
            <person name="Iwasaki W."/>
            <person name="Tanaka N."/>
            <person name="Takashima M."/>
        </authorList>
    </citation>
    <scope>NUCLEOTIDE SEQUENCE</scope>
    <source>
        <strain evidence="9">HIS019</strain>
    </source>
</reference>
<keyword evidence="3 7" id="KW-0812">Transmembrane</keyword>